<dbReference type="EMBL" id="LR130778">
    <property type="protein sequence ID" value="VDN46118.1"/>
    <property type="molecule type" value="Genomic_DNA"/>
</dbReference>
<dbReference type="PROSITE" id="PS51918">
    <property type="entry name" value="RADICAL_SAM"/>
    <property type="match status" value="1"/>
</dbReference>
<dbReference type="NCBIfam" id="TIGR00089">
    <property type="entry name" value="MiaB/RimO family radical SAM methylthiotransferase"/>
    <property type="match status" value="1"/>
</dbReference>
<dbReference type="Pfam" id="PF01938">
    <property type="entry name" value="TRAM"/>
    <property type="match status" value="1"/>
</dbReference>
<comment type="function">
    <text evidence="1 11">Catalyzes the methylthiolation of N6-(dimethylallyl)adenosine (i(6)A), leading to the formation of 2-methylthio-N6-(dimethylallyl)adenosine (ms(2)i(6)A) at position 37 in tRNAs that read codons beginning with uridine.</text>
</comment>
<dbReference type="SMART" id="SM00729">
    <property type="entry name" value="Elp3"/>
    <property type="match status" value="1"/>
</dbReference>
<feature type="domain" description="TRAM" evidence="12">
    <location>
        <begin position="407"/>
        <end position="469"/>
    </location>
</feature>
<evidence type="ECO:0000256" key="2">
    <source>
        <dbReference type="ARBA" id="ARBA00022485"/>
    </source>
</evidence>
<dbReference type="Gene3D" id="3.80.30.20">
    <property type="entry name" value="tm_1862 like domain"/>
    <property type="match status" value="1"/>
</dbReference>
<feature type="binding site" evidence="11">
    <location>
        <position position="192"/>
    </location>
    <ligand>
        <name>[4Fe-4S] cluster</name>
        <dbReference type="ChEBI" id="CHEBI:49883"/>
        <label>2</label>
        <note>4Fe-4S-S-AdoMet</note>
    </ligand>
</feature>
<dbReference type="SFLD" id="SFLDG01061">
    <property type="entry name" value="methylthiotransferase"/>
    <property type="match status" value="1"/>
</dbReference>
<dbReference type="PANTHER" id="PTHR43020">
    <property type="entry name" value="CDK5 REGULATORY SUBUNIT-ASSOCIATED PROTEIN 1"/>
    <property type="match status" value="1"/>
</dbReference>
<gene>
    <name evidence="11 15" type="primary">miaB</name>
    <name evidence="15" type="ORF">PATL70BA_0273</name>
</gene>
<evidence type="ECO:0000313" key="15">
    <source>
        <dbReference type="EMBL" id="VDN46118.1"/>
    </source>
</evidence>
<proteinExistence type="inferred from homology"/>
<dbReference type="KEGG" id="cbar:PATL70BA_0273"/>
<evidence type="ECO:0000259" key="13">
    <source>
        <dbReference type="PROSITE" id="PS51449"/>
    </source>
</evidence>
<dbReference type="HAMAP" id="MF_01864">
    <property type="entry name" value="tRNA_metthiotr_MiaB"/>
    <property type="match status" value="1"/>
</dbReference>
<feature type="binding site" evidence="11">
    <location>
        <position position="188"/>
    </location>
    <ligand>
        <name>[4Fe-4S] cluster</name>
        <dbReference type="ChEBI" id="CHEBI:49883"/>
        <label>2</label>
        <note>4Fe-4S-S-AdoMet</note>
    </ligand>
</feature>
<dbReference type="GO" id="GO:0051539">
    <property type="term" value="F:4 iron, 4 sulfur cluster binding"/>
    <property type="evidence" value="ECO:0007669"/>
    <property type="project" value="UniProtKB-UniRule"/>
</dbReference>
<dbReference type="InterPro" id="IPR013848">
    <property type="entry name" value="Methylthiotransferase_N"/>
</dbReference>
<dbReference type="GO" id="GO:0046872">
    <property type="term" value="F:metal ion binding"/>
    <property type="evidence" value="ECO:0007669"/>
    <property type="project" value="UniProtKB-KW"/>
</dbReference>
<dbReference type="InterPro" id="IPR038135">
    <property type="entry name" value="Methylthiotransferase_N_sf"/>
</dbReference>
<evidence type="ECO:0000256" key="3">
    <source>
        <dbReference type="ARBA" id="ARBA00022490"/>
    </source>
</evidence>
<dbReference type="SUPFAM" id="SSF102114">
    <property type="entry name" value="Radical SAM enzymes"/>
    <property type="match status" value="1"/>
</dbReference>
<feature type="binding site" evidence="11">
    <location>
        <position position="78"/>
    </location>
    <ligand>
        <name>[4Fe-4S] cluster</name>
        <dbReference type="ChEBI" id="CHEBI:49883"/>
        <label>1</label>
    </ligand>
</feature>
<comment type="cofactor">
    <cofactor evidence="11">
        <name>[4Fe-4S] cluster</name>
        <dbReference type="ChEBI" id="CHEBI:49883"/>
    </cofactor>
    <text evidence="11">Binds 2 [4Fe-4S] clusters. One cluster is coordinated with 3 cysteines and an exchangeable S-adenosyl-L-methionine.</text>
</comment>
<dbReference type="GO" id="GO:0035597">
    <property type="term" value="F:tRNA-2-methylthio-N(6)-dimethylallyladenosine(37) synthase activity"/>
    <property type="evidence" value="ECO:0007669"/>
    <property type="project" value="UniProtKB-EC"/>
</dbReference>
<evidence type="ECO:0000256" key="11">
    <source>
        <dbReference type="HAMAP-Rule" id="MF_01864"/>
    </source>
</evidence>
<keyword evidence="7 11" id="KW-0479">Metal-binding</keyword>
<dbReference type="InterPro" id="IPR020612">
    <property type="entry name" value="Methylthiotransferase_CS"/>
</dbReference>
<evidence type="ECO:0000256" key="10">
    <source>
        <dbReference type="ARBA" id="ARBA00033765"/>
    </source>
</evidence>
<evidence type="ECO:0000256" key="9">
    <source>
        <dbReference type="ARBA" id="ARBA00023014"/>
    </source>
</evidence>
<feature type="binding site" evidence="11">
    <location>
        <position position="195"/>
    </location>
    <ligand>
        <name>[4Fe-4S] cluster</name>
        <dbReference type="ChEBI" id="CHEBI:49883"/>
        <label>2</label>
        <note>4Fe-4S-S-AdoMet</note>
    </ligand>
</feature>
<evidence type="ECO:0000259" key="12">
    <source>
        <dbReference type="PROSITE" id="PS50926"/>
    </source>
</evidence>
<keyword evidence="6 11" id="KW-0819">tRNA processing</keyword>
<dbReference type="PROSITE" id="PS50926">
    <property type="entry name" value="TRAM"/>
    <property type="match status" value="1"/>
</dbReference>
<keyword evidence="16" id="KW-1185">Reference proteome</keyword>
<dbReference type="EC" id="2.8.4.3" evidence="10 11"/>
<keyword evidence="8 11" id="KW-0408">Iron</keyword>
<dbReference type="InterPro" id="IPR006638">
    <property type="entry name" value="Elp3/MiaA/NifB-like_rSAM"/>
</dbReference>
<dbReference type="PROSITE" id="PS01278">
    <property type="entry name" value="MTTASE_RADICAL"/>
    <property type="match status" value="1"/>
</dbReference>
<dbReference type="SFLD" id="SFLDS00029">
    <property type="entry name" value="Radical_SAM"/>
    <property type="match status" value="1"/>
</dbReference>
<keyword evidence="9 11" id="KW-0411">Iron-sulfur</keyword>
<evidence type="ECO:0000256" key="5">
    <source>
        <dbReference type="ARBA" id="ARBA00022691"/>
    </source>
</evidence>
<keyword evidence="2 11" id="KW-0004">4Fe-4S</keyword>
<dbReference type="OrthoDB" id="9805215at2"/>
<comment type="catalytic activity">
    <reaction evidence="11">
        <text>N(6)-dimethylallyladenosine(37) in tRNA + (sulfur carrier)-SH + AH2 + 2 S-adenosyl-L-methionine = 2-methylsulfanyl-N(6)-dimethylallyladenosine(37) in tRNA + (sulfur carrier)-H + 5'-deoxyadenosine + L-methionine + A + S-adenosyl-L-homocysteine + 2 H(+)</text>
        <dbReference type="Rhea" id="RHEA:37067"/>
        <dbReference type="Rhea" id="RHEA-COMP:10375"/>
        <dbReference type="Rhea" id="RHEA-COMP:10376"/>
        <dbReference type="Rhea" id="RHEA-COMP:14737"/>
        <dbReference type="Rhea" id="RHEA-COMP:14739"/>
        <dbReference type="ChEBI" id="CHEBI:13193"/>
        <dbReference type="ChEBI" id="CHEBI:15378"/>
        <dbReference type="ChEBI" id="CHEBI:17319"/>
        <dbReference type="ChEBI" id="CHEBI:17499"/>
        <dbReference type="ChEBI" id="CHEBI:29917"/>
        <dbReference type="ChEBI" id="CHEBI:57844"/>
        <dbReference type="ChEBI" id="CHEBI:57856"/>
        <dbReference type="ChEBI" id="CHEBI:59789"/>
        <dbReference type="ChEBI" id="CHEBI:64428"/>
        <dbReference type="ChEBI" id="CHEBI:74415"/>
        <dbReference type="ChEBI" id="CHEBI:74417"/>
        <dbReference type="EC" id="2.8.4.3"/>
    </reaction>
</comment>
<dbReference type="InterPro" id="IPR005839">
    <property type="entry name" value="Methylthiotransferase"/>
</dbReference>
<keyword evidence="3 11" id="KW-0963">Cytoplasm</keyword>
<evidence type="ECO:0000256" key="7">
    <source>
        <dbReference type="ARBA" id="ARBA00022723"/>
    </source>
</evidence>
<evidence type="ECO:0000256" key="4">
    <source>
        <dbReference type="ARBA" id="ARBA00022679"/>
    </source>
</evidence>
<dbReference type="InterPro" id="IPR007197">
    <property type="entry name" value="rSAM"/>
</dbReference>
<feature type="binding site" evidence="11">
    <location>
        <position position="42"/>
    </location>
    <ligand>
        <name>[4Fe-4S] cluster</name>
        <dbReference type="ChEBI" id="CHEBI:49883"/>
        <label>1</label>
    </ligand>
</feature>
<dbReference type="InterPro" id="IPR058240">
    <property type="entry name" value="rSAM_sf"/>
</dbReference>
<dbReference type="Pfam" id="PF00919">
    <property type="entry name" value="UPF0004"/>
    <property type="match status" value="1"/>
</dbReference>
<dbReference type="PANTHER" id="PTHR43020:SF2">
    <property type="entry name" value="MITOCHONDRIAL TRNA METHYLTHIOTRANSFERASE CDK5RAP1"/>
    <property type="match status" value="1"/>
</dbReference>
<feature type="domain" description="MTTase N-terminal" evidence="13">
    <location>
        <begin position="33"/>
        <end position="151"/>
    </location>
</feature>
<evidence type="ECO:0000256" key="6">
    <source>
        <dbReference type="ARBA" id="ARBA00022694"/>
    </source>
</evidence>
<evidence type="ECO:0000256" key="1">
    <source>
        <dbReference type="ARBA" id="ARBA00003234"/>
    </source>
</evidence>
<comment type="subunit">
    <text evidence="11">Monomer.</text>
</comment>
<dbReference type="FunFam" id="3.80.30.20:FF:000001">
    <property type="entry name" value="tRNA-2-methylthio-N(6)-dimethylallyladenosine synthase 2"/>
    <property type="match status" value="1"/>
</dbReference>
<evidence type="ECO:0000313" key="16">
    <source>
        <dbReference type="Proteomes" id="UP000279029"/>
    </source>
</evidence>
<evidence type="ECO:0000259" key="14">
    <source>
        <dbReference type="PROSITE" id="PS51918"/>
    </source>
</evidence>
<dbReference type="InterPro" id="IPR002792">
    <property type="entry name" value="TRAM_dom"/>
</dbReference>
<keyword evidence="4 11" id="KW-0808">Transferase</keyword>
<sequence length="469" mass="53831">MKRINSVAVSHEEATRQKAIIKRLKHRLEEKQLTYYITTFGCQMNAHDSEMIKGILEDIGYREASQELEADFVIYNTCAVRENAEQRVYGRIGHLKSIKRKKPDMMIALCGCMMQQPTVIQELKKKHKHIDLVFGTHNLYKLAELLETRLDSGSTVYDIWEAHKEIVEDLPSIRKHKFKASVNIMYGCNNFCTYCIVPYVRGRERSRHPEDILKEVRDLVVDGVVEIVLLGQNVNSYGTGLDMPMTFAELIQEVEKIDGLRRIRFMTPHPKDLSDDLIEVMADSQKICHHVHLPIQSGSSRLLKAMNRHYTKESYLDLVKRIKARIPEVAITTDIIIGFPTETEADNDDTIDVIHQVEYNTAYTFIYSKRTGTPAANMEDQVPEAIVKERFNKILEAMDIVSLKNSEKHVGNTYELLVEEVNHKKADWVSGRLKDNHLVHIQGDESLIGTFVNVKITGSKTYYLVGEII</sequence>
<dbReference type="FunFam" id="3.40.50.12160:FF:000006">
    <property type="entry name" value="tRNA-2-methylthio-N(6)-dimethylallyladenosine synthase"/>
    <property type="match status" value="1"/>
</dbReference>
<dbReference type="RefSeq" id="WP_125135683.1">
    <property type="nucleotide sequence ID" value="NZ_LR130778.1"/>
</dbReference>
<name>A0A3P7PB19_9FIRM</name>
<dbReference type="GO" id="GO:0005829">
    <property type="term" value="C:cytosol"/>
    <property type="evidence" value="ECO:0007669"/>
    <property type="project" value="TreeGrafter"/>
</dbReference>
<comment type="similarity">
    <text evidence="11">Belongs to the methylthiotransferase family. MiaB subfamily.</text>
</comment>
<feature type="domain" description="Radical SAM core" evidence="14">
    <location>
        <begin position="174"/>
        <end position="404"/>
    </location>
</feature>
<keyword evidence="5 11" id="KW-0949">S-adenosyl-L-methionine</keyword>
<dbReference type="PROSITE" id="PS51449">
    <property type="entry name" value="MTTASE_N"/>
    <property type="match status" value="1"/>
</dbReference>
<dbReference type="InterPro" id="IPR006463">
    <property type="entry name" value="MiaB_methiolase"/>
</dbReference>
<dbReference type="Pfam" id="PF04055">
    <property type="entry name" value="Radical_SAM"/>
    <property type="match status" value="1"/>
</dbReference>
<dbReference type="NCBIfam" id="TIGR01574">
    <property type="entry name" value="miaB-methiolase"/>
    <property type="match status" value="1"/>
</dbReference>
<protein>
    <recommendedName>
        <fullName evidence="10 11">tRNA-2-methylthio-N(6)-dimethylallyladenosine synthase</fullName>
        <ecNumber evidence="10 11">2.8.4.3</ecNumber>
    </recommendedName>
    <alternativeName>
        <fullName evidence="11">(Dimethylallyl)adenosine tRNA methylthiotransferase MiaB</fullName>
    </alternativeName>
    <alternativeName>
        <fullName evidence="11">tRNA-i(6)A37 methylthiotransferase</fullName>
    </alternativeName>
</protein>
<feature type="binding site" evidence="11">
    <location>
        <position position="112"/>
    </location>
    <ligand>
        <name>[4Fe-4S] cluster</name>
        <dbReference type="ChEBI" id="CHEBI:49883"/>
        <label>1</label>
    </ligand>
</feature>
<accession>A0A3P7PB19</accession>
<comment type="subcellular location">
    <subcellularLocation>
        <location evidence="11">Cytoplasm</location>
    </subcellularLocation>
</comment>
<evidence type="ECO:0000256" key="8">
    <source>
        <dbReference type="ARBA" id="ARBA00023004"/>
    </source>
</evidence>
<dbReference type="SFLD" id="SFLDG01082">
    <property type="entry name" value="B12-binding_domain_containing"/>
    <property type="match status" value="1"/>
</dbReference>
<dbReference type="InterPro" id="IPR023404">
    <property type="entry name" value="rSAM_horseshoe"/>
</dbReference>
<reference evidence="15 16" key="1">
    <citation type="submission" date="2018-09" db="EMBL/GenBank/DDBJ databases">
        <authorList>
            <person name="Postec A."/>
        </authorList>
    </citation>
    <scope>NUCLEOTIDE SEQUENCE [LARGE SCALE GENOMIC DNA]</scope>
    <source>
        <strain evidence="15">70B-A</strain>
    </source>
</reference>
<dbReference type="SFLD" id="SFLDF00273">
    <property type="entry name" value="(dimethylallyl)adenosine_tRNA"/>
    <property type="match status" value="1"/>
</dbReference>
<dbReference type="CDD" id="cd01335">
    <property type="entry name" value="Radical_SAM"/>
    <property type="match status" value="1"/>
</dbReference>
<organism evidence="15 16">
    <name type="scientific">Petrocella atlantisensis</name>
    <dbReference type="NCBI Taxonomy" id="2173034"/>
    <lineage>
        <taxon>Bacteria</taxon>
        <taxon>Bacillati</taxon>
        <taxon>Bacillota</taxon>
        <taxon>Clostridia</taxon>
        <taxon>Lachnospirales</taxon>
        <taxon>Vallitaleaceae</taxon>
        <taxon>Petrocella</taxon>
    </lineage>
</organism>
<dbReference type="Proteomes" id="UP000279029">
    <property type="component" value="Chromosome"/>
</dbReference>
<dbReference type="AlphaFoldDB" id="A0A3P7PB19"/>
<dbReference type="Gene3D" id="3.40.50.12160">
    <property type="entry name" value="Methylthiotransferase, N-terminal domain"/>
    <property type="match status" value="1"/>
</dbReference>